<reference evidence="4" key="1">
    <citation type="submission" date="2022-11" db="EMBL/GenBank/DDBJ databases">
        <title>The characterization of three novel Bacteroidetes species and genomic analysis of their roles in tidal elemental geochemical cycles.</title>
        <authorList>
            <person name="Ma K.-J."/>
        </authorList>
    </citation>
    <scope>NUCLEOTIDE SEQUENCE</scope>
    <source>
        <strain evidence="4">M415</strain>
    </source>
</reference>
<dbReference type="RefSeq" id="WP_266012346.1">
    <property type="nucleotide sequence ID" value="NZ_JAPFQP010000002.1"/>
</dbReference>
<dbReference type="SUPFAM" id="SSF54285">
    <property type="entry name" value="MoaD/ThiS"/>
    <property type="match status" value="1"/>
</dbReference>
<comment type="caution">
    <text evidence="4">The sequence shown here is derived from an EMBL/GenBank/DDBJ whole genome shotgun (WGS) entry which is preliminary data.</text>
</comment>
<evidence type="ECO:0000313" key="4">
    <source>
        <dbReference type="EMBL" id="MCX2719600.1"/>
    </source>
</evidence>
<organism evidence="4 5">
    <name type="scientific">Lentiprolixibacter aurantiacus</name>
    <dbReference type="NCBI Taxonomy" id="2993939"/>
    <lineage>
        <taxon>Bacteria</taxon>
        <taxon>Pseudomonadati</taxon>
        <taxon>Bacteroidota</taxon>
        <taxon>Flavobacteriia</taxon>
        <taxon>Flavobacteriales</taxon>
        <taxon>Flavobacteriaceae</taxon>
        <taxon>Lentiprolixibacter</taxon>
    </lineage>
</organism>
<dbReference type="CDD" id="cd00754">
    <property type="entry name" value="Ubl_MoaD"/>
    <property type="match status" value="1"/>
</dbReference>
<keyword evidence="1" id="KW-0547">Nucleotide-binding</keyword>
<accession>A0AAE3MKT8</accession>
<evidence type="ECO:0000256" key="3">
    <source>
        <dbReference type="ARBA" id="ARBA00024247"/>
    </source>
</evidence>
<comment type="similarity">
    <text evidence="2">Belongs to the MoaD family.</text>
</comment>
<dbReference type="InterPro" id="IPR044672">
    <property type="entry name" value="MOCS2A"/>
</dbReference>
<dbReference type="GO" id="GO:1990133">
    <property type="term" value="C:molybdopterin adenylyltransferase complex"/>
    <property type="evidence" value="ECO:0007669"/>
    <property type="project" value="TreeGrafter"/>
</dbReference>
<dbReference type="InterPro" id="IPR016155">
    <property type="entry name" value="Mopterin_synth/thiamin_S_b"/>
</dbReference>
<sequence length="81" mass="8752">MTILLFGITKDIVGQPTLSLSHSEAQGLHTAGELKEFLKDNYPDMKKLSSLAVAVNSEYAQDEHAIKEEDEIAIIPPVSGG</sequence>
<proteinExistence type="inferred from homology"/>
<keyword evidence="5" id="KW-1185">Reference proteome</keyword>
<dbReference type="GO" id="GO:0000166">
    <property type="term" value="F:nucleotide binding"/>
    <property type="evidence" value="ECO:0007669"/>
    <property type="project" value="UniProtKB-KW"/>
</dbReference>
<dbReference type="PANTHER" id="PTHR33359:SF1">
    <property type="entry name" value="MOLYBDOPTERIN SYNTHASE SULFUR CARRIER SUBUNIT"/>
    <property type="match status" value="1"/>
</dbReference>
<dbReference type="Proteomes" id="UP001207116">
    <property type="component" value="Unassembled WGS sequence"/>
</dbReference>
<dbReference type="EMBL" id="JAPFQP010000002">
    <property type="protein sequence ID" value="MCX2719600.1"/>
    <property type="molecule type" value="Genomic_DNA"/>
</dbReference>
<dbReference type="Gene3D" id="3.10.20.30">
    <property type="match status" value="1"/>
</dbReference>
<protein>
    <recommendedName>
        <fullName evidence="3">Molybdopterin synthase sulfur carrier subunit</fullName>
    </recommendedName>
</protein>
<evidence type="ECO:0000256" key="2">
    <source>
        <dbReference type="ARBA" id="ARBA00024200"/>
    </source>
</evidence>
<evidence type="ECO:0000313" key="5">
    <source>
        <dbReference type="Proteomes" id="UP001207116"/>
    </source>
</evidence>
<dbReference type="InterPro" id="IPR012675">
    <property type="entry name" value="Beta-grasp_dom_sf"/>
</dbReference>
<dbReference type="AlphaFoldDB" id="A0AAE3MKT8"/>
<dbReference type="InterPro" id="IPR003749">
    <property type="entry name" value="ThiS/MoaD-like"/>
</dbReference>
<dbReference type="PANTHER" id="PTHR33359">
    <property type="entry name" value="MOLYBDOPTERIN SYNTHASE SULFUR CARRIER SUBUNIT"/>
    <property type="match status" value="1"/>
</dbReference>
<name>A0AAE3MKT8_9FLAO</name>
<dbReference type="Pfam" id="PF02597">
    <property type="entry name" value="ThiS"/>
    <property type="match status" value="1"/>
</dbReference>
<dbReference type="GO" id="GO:0006777">
    <property type="term" value="P:Mo-molybdopterin cofactor biosynthetic process"/>
    <property type="evidence" value="ECO:0007669"/>
    <property type="project" value="InterPro"/>
</dbReference>
<gene>
    <name evidence="4" type="ORF">OO016_08300</name>
</gene>
<evidence type="ECO:0000256" key="1">
    <source>
        <dbReference type="ARBA" id="ARBA00022741"/>
    </source>
</evidence>